<organism evidence="2 3">
    <name type="scientific">Actinomycetospora chlora</name>
    <dbReference type="NCBI Taxonomy" id="663608"/>
    <lineage>
        <taxon>Bacteria</taxon>
        <taxon>Bacillati</taxon>
        <taxon>Actinomycetota</taxon>
        <taxon>Actinomycetes</taxon>
        <taxon>Pseudonocardiales</taxon>
        <taxon>Pseudonocardiaceae</taxon>
        <taxon>Actinomycetospora</taxon>
    </lineage>
</organism>
<comment type="caution">
    <text evidence="2">The sequence shown here is derived from an EMBL/GenBank/DDBJ whole genome shotgun (WGS) entry which is preliminary data.</text>
</comment>
<proteinExistence type="predicted"/>
<evidence type="ECO:0000313" key="2">
    <source>
        <dbReference type="EMBL" id="GAA4812593.1"/>
    </source>
</evidence>
<dbReference type="Proteomes" id="UP001500928">
    <property type="component" value="Unassembled WGS sequence"/>
</dbReference>
<evidence type="ECO:0000259" key="1">
    <source>
        <dbReference type="Pfam" id="PF04149"/>
    </source>
</evidence>
<dbReference type="EMBL" id="BAABHO010000081">
    <property type="protein sequence ID" value="GAA4812593.1"/>
    <property type="molecule type" value="Genomic_DNA"/>
</dbReference>
<dbReference type="Pfam" id="PF04149">
    <property type="entry name" value="DUF397"/>
    <property type="match status" value="1"/>
</dbReference>
<sequence length="95" mass="9958">MHVQMIGADAMGQVPNAQVALPDVTWRKSGRSGKQGNCVELAPAGSRRVAVRNSRFPEGPALVFSVAEMTAFVADIKGGAYDDLLGVDERPGCAS</sequence>
<evidence type="ECO:0000313" key="3">
    <source>
        <dbReference type="Proteomes" id="UP001500928"/>
    </source>
</evidence>
<reference evidence="3" key="1">
    <citation type="journal article" date="2019" name="Int. J. Syst. Evol. Microbiol.">
        <title>The Global Catalogue of Microorganisms (GCM) 10K type strain sequencing project: providing services to taxonomists for standard genome sequencing and annotation.</title>
        <authorList>
            <consortium name="The Broad Institute Genomics Platform"/>
            <consortium name="The Broad Institute Genome Sequencing Center for Infectious Disease"/>
            <person name="Wu L."/>
            <person name="Ma J."/>
        </authorList>
    </citation>
    <scope>NUCLEOTIDE SEQUENCE [LARGE SCALE GENOMIC DNA]</scope>
    <source>
        <strain evidence="3">JCM 17979</strain>
    </source>
</reference>
<protein>
    <recommendedName>
        <fullName evidence="1">DUF397 domain-containing protein</fullName>
    </recommendedName>
</protein>
<keyword evidence="3" id="KW-1185">Reference proteome</keyword>
<name>A0ABP9CL72_9PSEU</name>
<feature type="domain" description="DUF397" evidence="1">
    <location>
        <begin position="25"/>
        <end position="77"/>
    </location>
</feature>
<accession>A0ABP9CL72</accession>
<gene>
    <name evidence="2" type="ORF">GCM10023200_57970</name>
</gene>
<dbReference type="InterPro" id="IPR007278">
    <property type="entry name" value="DUF397"/>
</dbReference>